<dbReference type="PANTHER" id="PTHR30330">
    <property type="entry name" value="AGSS FAMILY TRANSPORTER, SODIUM-ALANINE"/>
    <property type="match status" value="1"/>
</dbReference>
<feature type="transmembrane region" description="Helical" evidence="8">
    <location>
        <begin position="15"/>
        <end position="37"/>
    </location>
</feature>
<evidence type="ECO:0000256" key="4">
    <source>
        <dbReference type="ARBA" id="ARBA00022475"/>
    </source>
</evidence>
<feature type="transmembrane region" description="Helical" evidence="8">
    <location>
        <begin position="180"/>
        <end position="202"/>
    </location>
</feature>
<keyword evidence="4 8" id="KW-1003">Cell membrane</keyword>
<keyword evidence="7 8" id="KW-0472">Membrane</keyword>
<evidence type="ECO:0000256" key="2">
    <source>
        <dbReference type="ARBA" id="ARBA00009261"/>
    </source>
</evidence>
<feature type="transmembrane region" description="Helical" evidence="8">
    <location>
        <begin position="393"/>
        <end position="410"/>
    </location>
</feature>
<feature type="transmembrane region" description="Helical" evidence="8">
    <location>
        <begin position="240"/>
        <end position="263"/>
    </location>
</feature>
<dbReference type="RefSeq" id="WP_118579550.1">
    <property type="nucleotide sequence ID" value="NZ_DAVZTY010000125.1"/>
</dbReference>
<organism evidence="9 10">
    <name type="scientific">Anaerotignum faecicola</name>
    <dbReference type="NCBI Taxonomy" id="2358141"/>
    <lineage>
        <taxon>Bacteria</taxon>
        <taxon>Bacillati</taxon>
        <taxon>Bacillota</taxon>
        <taxon>Clostridia</taxon>
        <taxon>Lachnospirales</taxon>
        <taxon>Anaerotignaceae</taxon>
        <taxon>Anaerotignum</taxon>
    </lineage>
</organism>
<dbReference type="OrthoDB" id="9804874at2"/>
<feature type="transmembrane region" description="Helical" evidence="8">
    <location>
        <begin position="416"/>
        <end position="436"/>
    </location>
</feature>
<feature type="transmembrane region" description="Helical" evidence="8">
    <location>
        <begin position="214"/>
        <end position="234"/>
    </location>
</feature>
<evidence type="ECO:0000256" key="8">
    <source>
        <dbReference type="RuleBase" id="RU363064"/>
    </source>
</evidence>
<accession>A0A401LDV4</accession>
<dbReference type="EMBL" id="BHVZ01000002">
    <property type="protein sequence ID" value="GCB29718.1"/>
    <property type="molecule type" value="Genomic_DNA"/>
</dbReference>
<evidence type="ECO:0000256" key="7">
    <source>
        <dbReference type="ARBA" id="ARBA00023136"/>
    </source>
</evidence>
<comment type="caution">
    <text evidence="9">The sequence shown here is derived from an EMBL/GenBank/DDBJ whole genome shotgun (WGS) entry which is preliminary data.</text>
</comment>
<name>A0A401LDV4_9FIRM</name>
<dbReference type="PANTHER" id="PTHR30330:SF1">
    <property type="entry name" value="AMINO-ACID CARRIER PROTEIN ALST"/>
    <property type="match status" value="1"/>
</dbReference>
<comment type="subcellular location">
    <subcellularLocation>
        <location evidence="1 8">Cell membrane</location>
        <topology evidence="1 8">Multi-pass membrane protein</topology>
    </subcellularLocation>
</comment>
<evidence type="ECO:0000313" key="10">
    <source>
        <dbReference type="Proteomes" id="UP000287361"/>
    </source>
</evidence>
<dbReference type="Gene3D" id="1.20.1740.10">
    <property type="entry name" value="Amino acid/polyamine transporter I"/>
    <property type="match status" value="1"/>
</dbReference>
<evidence type="ECO:0000256" key="3">
    <source>
        <dbReference type="ARBA" id="ARBA00022448"/>
    </source>
</evidence>
<evidence type="ECO:0000256" key="6">
    <source>
        <dbReference type="ARBA" id="ARBA00022989"/>
    </source>
</evidence>
<dbReference type="NCBIfam" id="TIGR00835">
    <property type="entry name" value="agcS"/>
    <property type="match status" value="1"/>
</dbReference>
<evidence type="ECO:0000256" key="1">
    <source>
        <dbReference type="ARBA" id="ARBA00004651"/>
    </source>
</evidence>
<evidence type="ECO:0000256" key="5">
    <source>
        <dbReference type="ARBA" id="ARBA00022692"/>
    </source>
</evidence>
<feature type="transmembrane region" description="Helical" evidence="8">
    <location>
        <begin position="151"/>
        <end position="174"/>
    </location>
</feature>
<keyword evidence="6 8" id="KW-1133">Transmembrane helix</keyword>
<keyword evidence="3 8" id="KW-0813">Transport</keyword>
<keyword evidence="10" id="KW-1185">Reference proteome</keyword>
<keyword evidence="8" id="KW-0769">Symport</keyword>
<dbReference type="PRINTS" id="PR00175">
    <property type="entry name" value="NAALASMPORT"/>
</dbReference>
<dbReference type="GO" id="GO:0005283">
    <property type="term" value="F:amino acid:sodium symporter activity"/>
    <property type="evidence" value="ECO:0007669"/>
    <property type="project" value="InterPro"/>
</dbReference>
<protein>
    <submittedName>
        <fullName evidence="9">Sodium:alanine symporter</fullName>
    </submittedName>
</protein>
<sequence length="480" mass="51910">MQSIVDFLYMVDDMLWGTPMVVIVLGTGIFLSLRFGFSYQRKLKFNIKNTFGNMTSAGEGVGTVSSFRAACTGLANTVGTGNISGVATAIVSGGPGALVWMWVSAFFGMSTKACEIILGQRYREHYKNSMDEYVCDRSFVMKNAFGWKRGAIVLAVFAFVLGPWTCCVQTEAVTSSMQQAFGVTPLISVTIIGVTCIVTIFGGLKRISEVMSKAVPIMAVLYILMGLGVIILNIKQVPAAVALVFESAFSPTAAVGGFAGATVRDAVKYGVARGIYSNDAGTGYGIIAHAPAITDHPVRQSVWGWGEITLDTLIICSITAFTIIITGSYFQSDATSGALTTIAFGMAYGHVGAKLTAIAIAVFAWTTIIGMYYTCEKSVNYAFGDTERNKKAIPIYIIYYMLPCVIFYNIEADVLWALTDILSACYVALTIFFIYAKHKVIFALFDDFWKRFLPAKERGENPPVVSFDCALEGEGAKATK</sequence>
<dbReference type="AlphaFoldDB" id="A0A401LDV4"/>
<feature type="transmembrane region" description="Helical" evidence="8">
    <location>
        <begin position="308"/>
        <end position="331"/>
    </location>
</feature>
<dbReference type="InterPro" id="IPR001463">
    <property type="entry name" value="Na/Ala_symport"/>
</dbReference>
<keyword evidence="5 8" id="KW-0812">Transmembrane</keyword>
<gene>
    <name evidence="9" type="primary">dagA</name>
    <name evidence="9" type="ORF">KGMB03357_13790</name>
</gene>
<feature type="transmembrane region" description="Helical" evidence="8">
    <location>
        <begin position="351"/>
        <end position="373"/>
    </location>
</feature>
<dbReference type="GeneID" id="86194374"/>
<proteinExistence type="inferred from homology"/>
<reference evidence="9 10" key="1">
    <citation type="submission" date="2018-10" db="EMBL/GenBank/DDBJ databases">
        <title>Draft Genome Sequence of Anaerotignum sp. KCTC 15736.</title>
        <authorList>
            <person name="Choi S.H."/>
            <person name="Kim J.S."/>
            <person name="Kang S.W."/>
            <person name="Lee J.S."/>
            <person name="Park S.H."/>
        </authorList>
    </citation>
    <scope>NUCLEOTIDE SEQUENCE [LARGE SCALE GENOMIC DNA]</scope>
    <source>
        <strain evidence="9 10">KCTC 15736</strain>
    </source>
</reference>
<comment type="similarity">
    <text evidence="2 8">Belongs to the alanine or glycine:cation symporter (AGCS) (TC 2.A.25) family.</text>
</comment>
<dbReference type="Pfam" id="PF01235">
    <property type="entry name" value="Na_Ala_symp"/>
    <property type="match status" value="1"/>
</dbReference>
<dbReference type="GO" id="GO:0005886">
    <property type="term" value="C:plasma membrane"/>
    <property type="evidence" value="ECO:0007669"/>
    <property type="project" value="UniProtKB-SubCell"/>
</dbReference>
<dbReference type="Proteomes" id="UP000287361">
    <property type="component" value="Unassembled WGS sequence"/>
</dbReference>
<evidence type="ECO:0000313" key="9">
    <source>
        <dbReference type="EMBL" id="GCB29718.1"/>
    </source>
</evidence>